<dbReference type="GO" id="GO:1902201">
    <property type="term" value="P:negative regulation of bacterial-type flagellum-dependent cell motility"/>
    <property type="evidence" value="ECO:0007669"/>
    <property type="project" value="TreeGrafter"/>
</dbReference>
<dbReference type="PANTHER" id="PTHR45138">
    <property type="entry name" value="REGULATORY COMPONENTS OF SENSORY TRANSDUCTION SYSTEM"/>
    <property type="match status" value="1"/>
</dbReference>
<dbReference type="SMART" id="SM00267">
    <property type="entry name" value="GGDEF"/>
    <property type="match status" value="1"/>
</dbReference>
<accession>A0A8J6XYI1</accession>
<dbReference type="CDD" id="cd01949">
    <property type="entry name" value="GGDEF"/>
    <property type="match status" value="1"/>
</dbReference>
<evidence type="ECO:0000256" key="1">
    <source>
        <dbReference type="ARBA" id="ARBA00012528"/>
    </source>
</evidence>
<dbReference type="InterPro" id="IPR043128">
    <property type="entry name" value="Rev_trsase/Diguanyl_cyclase"/>
</dbReference>
<dbReference type="SUPFAM" id="SSF55073">
    <property type="entry name" value="Nucleotide cyclase"/>
    <property type="match status" value="1"/>
</dbReference>
<dbReference type="NCBIfam" id="TIGR00254">
    <property type="entry name" value="GGDEF"/>
    <property type="match status" value="1"/>
</dbReference>
<evidence type="ECO:0000256" key="2">
    <source>
        <dbReference type="ARBA" id="ARBA00034247"/>
    </source>
</evidence>
<dbReference type="GO" id="GO:0052621">
    <property type="term" value="F:diguanylate cyclase activity"/>
    <property type="evidence" value="ECO:0007669"/>
    <property type="project" value="UniProtKB-EC"/>
</dbReference>
<dbReference type="Gene3D" id="3.30.70.270">
    <property type="match status" value="1"/>
</dbReference>
<comment type="catalytic activity">
    <reaction evidence="2">
        <text>2 GTP = 3',3'-c-di-GMP + 2 diphosphate</text>
        <dbReference type="Rhea" id="RHEA:24898"/>
        <dbReference type="ChEBI" id="CHEBI:33019"/>
        <dbReference type="ChEBI" id="CHEBI:37565"/>
        <dbReference type="ChEBI" id="CHEBI:58805"/>
        <dbReference type="EC" id="2.7.7.65"/>
    </reaction>
</comment>
<feature type="domain" description="GGDEF" evidence="3">
    <location>
        <begin position="193"/>
        <end position="330"/>
    </location>
</feature>
<comment type="caution">
    <text evidence="4">The sequence shown here is derived from an EMBL/GenBank/DDBJ whole genome shotgun (WGS) entry which is preliminary data.</text>
</comment>
<evidence type="ECO:0000313" key="4">
    <source>
        <dbReference type="EMBL" id="MBD3867615.1"/>
    </source>
</evidence>
<dbReference type="GO" id="GO:0043709">
    <property type="term" value="P:cell adhesion involved in single-species biofilm formation"/>
    <property type="evidence" value="ECO:0007669"/>
    <property type="project" value="TreeGrafter"/>
</dbReference>
<dbReference type="PROSITE" id="PS50887">
    <property type="entry name" value="GGDEF"/>
    <property type="match status" value="1"/>
</dbReference>
<gene>
    <name evidence="4" type="ORF">IFK94_05770</name>
</gene>
<reference evidence="4 5" key="1">
    <citation type="submission" date="2020-08" db="EMBL/GenBank/DDBJ databases">
        <title>Acidobacteriota in marine sediments use diverse sulfur dissimilation pathways.</title>
        <authorList>
            <person name="Wasmund K."/>
        </authorList>
    </citation>
    <scope>NUCLEOTIDE SEQUENCE [LARGE SCALE GENOMIC DNA]</scope>
    <source>
        <strain evidence="4">MAG AM4</strain>
    </source>
</reference>
<dbReference type="PANTHER" id="PTHR45138:SF9">
    <property type="entry name" value="DIGUANYLATE CYCLASE DGCM-RELATED"/>
    <property type="match status" value="1"/>
</dbReference>
<dbReference type="Proteomes" id="UP000648239">
    <property type="component" value="Unassembled WGS sequence"/>
</dbReference>
<sequence length="337" mass="37276">MHSNLDIPRCLLKVYRHLDLSDQFREILTLAVAWTGADAGYVFRAGEDPEILKRTDSSLPKPDPRHEAVNDILRRQLPALDRPEVVLEGLGPAVVSEEAWGGPLPAWSVVVPLRGEQSGMAGLLLLAGVPEDPAGRENLHALVAGCKDAVDSARQVEEMRELIIQDDTASCYNRRHFEASLPEEMARAARFGAPLSMIFFDMDNLKRVNTEHGHAMGSRSLYEVSLRVRSKIRKFDKLFRFGGDEFCIILPETEWHGALEVAERVREAIAGRKFLVGLISEPDGASMTASMGIASYPLHARTPEDMVVRADRAMQRIKTGTKNSIAIAEIQGDEDDG</sequence>
<protein>
    <recommendedName>
        <fullName evidence="1">diguanylate cyclase</fullName>
        <ecNumber evidence="1">2.7.7.65</ecNumber>
    </recommendedName>
</protein>
<evidence type="ECO:0000259" key="3">
    <source>
        <dbReference type="PROSITE" id="PS50887"/>
    </source>
</evidence>
<dbReference type="EC" id="2.7.7.65" evidence="1"/>
<name>A0A8J6XYI1_9BACT</name>
<dbReference type="AlphaFoldDB" id="A0A8J6XYI1"/>
<dbReference type="Pfam" id="PF00990">
    <property type="entry name" value="GGDEF"/>
    <property type="match status" value="1"/>
</dbReference>
<dbReference type="EMBL" id="JACXWD010000013">
    <property type="protein sequence ID" value="MBD3867615.1"/>
    <property type="molecule type" value="Genomic_DNA"/>
</dbReference>
<dbReference type="InterPro" id="IPR000160">
    <property type="entry name" value="GGDEF_dom"/>
</dbReference>
<evidence type="ECO:0000313" key="5">
    <source>
        <dbReference type="Proteomes" id="UP000648239"/>
    </source>
</evidence>
<organism evidence="4 5">
    <name type="scientific">Candidatus Polarisedimenticola svalbardensis</name>
    <dbReference type="NCBI Taxonomy" id="2886004"/>
    <lineage>
        <taxon>Bacteria</taxon>
        <taxon>Pseudomonadati</taxon>
        <taxon>Acidobacteriota</taxon>
        <taxon>Candidatus Polarisedimenticolia</taxon>
        <taxon>Candidatus Polarisedimenticolales</taxon>
        <taxon>Candidatus Polarisedimenticolaceae</taxon>
        <taxon>Candidatus Polarisedimenticola</taxon>
    </lineage>
</organism>
<dbReference type="InterPro" id="IPR050469">
    <property type="entry name" value="Diguanylate_Cyclase"/>
</dbReference>
<dbReference type="GO" id="GO:0005886">
    <property type="term" value="C:plasma membrane"/>
    <property type="evidence" value="ECO:0007669"/>
    <property type="project" value="TreeGrafter"/>
</dbReference>
<proteinExistence type="predicted"/>
<dbReference type="InterPro" id="IPR029787">
    <property type="entry name" value="Nucleotide_cyclase"/>
</dbReference>